<keyword evidence="3" id="KW-1185">Reference proteome</keyword>
<gene>
    <name evidence="2" type="ordered locus">Mfla_0747</name>
</gene>
<feature type="region of interest" description="Disordered" evidence="1">
    <location>
        <begin position="41"/>
        <end position="86"/>
    </location>
</feature>
<dbReference type="AlphaFoldDB" id="Q1H3C2"/>
<evidence type="ECO:0000313" key="3">
    <source>
        <dbReference type="Proteomes" id="UP000002440"/>
    </source>
</evidence>
<evidence type="ECO:0000313" key="2">
    <source>
        <dbReference type="EMBL" id="ABE49015.1"/>
    </source>
</evidence>
<feature type="compositionally biased region" description="Polar residues" evidence="1">
    <location>
        <begin position="41"/>
        <end position="52"/>
    </location>
</feature>
<dbReference type="Proteomes" id="UP000002440">
    <property type="component" value="Chromosome"/>
</dbReference>
<reference evidence="2 3" key="1">
    <citation type="submission" date="2006-03" db="EMBL/GenBank/DDBJ databases">
        <title>Complete sequence of Methylobacillus flagellatus KT.</title>
        <authorList>
            <consortium name="US DOE Joint Genome Institute"/>
            <person name="Copeland A."/>
            <person name="Lucas S."/>
            <person name="Lapidus A."/>
            <person name="Barry K."/>
            <person name="Detter J.C."/>
            <person name="Glavina del Rio T."/>
            <person name="Hammon N."/>
            <person name="Israni S."/>
            <person name="Dalin E."/>
            <person name="Tice H."/>
            <person name="Pitluck S."/>
            <person name="Brettin T."/>
            <person name="Bruce D."/>
            <person name="Han C."/>
            <person name="Tapia R."/>
            <person name="Saunders E."/>
            <person name="Gilna P."/>
            <person name="Schmutz J."/>
            <person name="Larimer F."/>
            <person name="Land M."/>
            <person name="Kyrpides N."/>
            <person name="Anderson I."/>
            <person name="Richardson P."/>
        </authorList>
    </citation>
    <scope>NUCLEOTIDE SEQUENCE [LARGE SCALE GENOMIC DNA]</scope>
    <source>
        <strain evidence="3">KT / ATCC 51484 / DSM 6875</strain>
    </source>
</reference>
<name>Q1H3C2_METFK</name>
<dbReference type="HOGENOM" id="CLU_2494319_0_0_4"/>
<evidence type="ECO:0000256" key="1">
    <source>
        <dbReference type="SAM" id="MobiDB-lite"/>
    </source>
</evidence>
<accession>Q1H3C2</accession>
<protein>
    <submittedName>
        <fullName evidence="2">Uncharacterized protein</fullName>
    </submittedName>
</protein>
<organism evidence="2 3">
    <name type="scientific">Methylobacillus flagellatus (strain ATCC 51484 / DSM 6875 / VKM B-1610 / KT)</name>
    <dbReference type="NCBI Taxonomy" id="265072"/>
    <lineage>
        <taxon>Bacteria</taxon>
        <taxon>Pseudomonadati</taxon>
        <taxon>Pseudomonadota</taxon>
        <taxon>Betaproteobacteria</taxon>
        <taxon>Nitrosomonadales</taxon>
        <taxon>Methylophilaceae</taxon>
        <taxon>Methylobacillus</taxon>
    </lineage>
</organism>
<dbReference type="RefSeq" id="WP_011479112.1">
    <property type="nucleotide sequence ID" value="NC_007947.1"/>
</dbReference>
<dbReference type="EMBL" id="CP000284">
    <property type="protein sequence ID" value="ABE49015.1"/>
    <property type="molecule type" value="Genomic_DNA"/>
</dbReference>
<dbReference type="KEGG" id="mfa:Mfla_0747"/>
<proteinExistence type="predicted"/>
<sequence length="86" mass="9344">MTISGAGWLPLTQGLTTAGQSKLPKMIWRVTHDENTFWNKTGNTNNIVLPSNNEDKTNSLAGRGGLDAREAQQQPLAKESQGGKHE</sequence>